<protein>
    <submittedName>
        <fullName evidence="2">Uncharacterized protein</fullName>
    </submittedName>
</protein>
<feature type="region of interest" description="Disordered" evidence="1">
    <location>
        <begin position="23"/>
        <end position="45"/>
    </location>
</feature>
<sequence length="105" mass="12205">MIDKDALVYNIDFFLRAELTTQRSKTSHTFDTRMPDRRTDARRIRKPPFSRDLNSMKLVPFHPETRFKPLASSRRLPCGLGKERDAHGKFQPGQMTVNQRLGTSD</sequence>
<organism evidence="2 3">
    <name type="scientific">Puccinia graminis f. sp. tritici</name>
    <dbReference type="NCBI Taxonomy" id="56615"/>
    <lineage>
        <taxon>Eukaryota</taxon>
        <taxon>Fungi</taxon>
        <taxon>Dikarya</taxon>
        <taxon>Basidiomycota</taxon>
        <taxon>Pucciniomycotina</taxon>
        <taxon>Pucciniomycetes</taxon>
        <taxon>Pucciniales</taxon>
        <taxon>Pucciniaceae</taxon>
        <taxon>Puccinia</taxon>
    </lineage>
</organism>
<name>A0A5B0PAU1_PUCGR</name>
<feature type="compositionally biased region" description="Basic and acidic residues" evidence="1">
    <location>
        <begin position="28"/>
        <end position="42"/>
    </location>
</feature>
<comment type="caution">
    <text evidence="2">The sequence shown here is derived from an EMBL/GenBank/DDBJ whole genome shotgun (WGS) entry which is preliminary data.</text>
</comment>
<dbReference type="EMBL" id="VSWC01000066">
    <property type="protein sequence ID" value="KAA1097892.1"/>
    <property type="molecule type" value="Genomic_DNA"/>
</dbReference>
<proteinExistence type="predicted"/>
<evidence type="ECO:0000313" key="3">
    <source>
        <dbReference type="Proteomes" id="UP000324748"/>
    </source>
</evidence>
<dbReference type="AlphaFoldDB" id="A0A5B0PAU1"/>
<evidence type="ECO:0000313" key="2">
    <source>
        <dbReference type="EMBL" id="KAA1097892.1"/>
    </source>
</evidence>
<evidence type="ECO:0000256" key="1">
    <source>
        <dbReference type="SAM" id="MobiDB-lite"/>
    </source>
</evidence>
<gene>
    <name evidence="2" type="ORF">PGT21_023184</name>
</gene>
<keyword evidence="3" id="KW-1185">Reference proteome</keyword>
<feature type="compositionally biased region" description="Polar residues" evidence="1">
    <location>
        <begin position="93"/>
        <end position="105"/>
    </location>
</feature>
<feature type="region of interest" description="Disordered" evidence="1">
    <location>
        <begin position="75"/>
        <end position="105"/>
    </location>
</feature>
<accession>A0A5B0PAU1</accession>
<dbReference type="Proteomes" id="UP000324748">
    <property type="component" value="Unassembled WGS sequence"/>
</dbReference>
<reference evidence="2 3" key="1">
    <citation type="submission" date="2019-05" db="EMBL/GenBank/DDBJ databases">
        <title>Emergence of the Ug99 lineage of the wheat stem rust pathogen through somatic hybridization.</title>
        <authorList>
            <person name="Li F."/>
            <person name="Upadhyaya N.M."/>
            <person name="Sperschneider J."/>
            <person name="Matny O."/>
            <person name="Nguyen-Phuc H."/>
            <person name="Mago R."/>
            <person name="Raley C."/>
            <person name="Miller M.E."/>
            <person name="Silverstein K.A.T."/>
            <person name="Henningsen E."/>
            <person name="Hirsch C.D."/>
            <person name="Visser B."/>
            <person name="Pretorius Z.A."/>
            <person name="Steffenson B.J."/>
            <person name="Schwessinger B."/>
            <person name="Dodds P.N."/>
            <person name="Figueroa M."/>
        </authorList>
    </citation>
    <scope>NUCLEOTIDE SEQUENCE [LARGE SCALE GENOMIC DNA]</scope>
    <source>
        <strain evidence="2">21-0</strain>
    </source>
</reference>